<dbReference type="SUPFAM" id="SSF52151">
    <property type="entry name" value="FabD/lysophospholipase-like"/>
    <property type="match status" value="1"/>
</dbReference>
<dbReference type="PROSITE" id="PS52004">
    <property type="entry name" value="KS3_2"/>
    <property type="match status" value="1"/>
</dbReference>
<dbReference type="Pfam" id="PF14765">
    <property type="entry name" value="PS-DH"/>
    <property type="match status" value="1"/>
</dbReference>
<dbReference type="Pfam" id="PF23114">
    <property type="entry name" value="NAD-bd_HRPKS_sdrA"/>
    <property type="match status" value="1"/>
</dbReference>
<feature type="region of interest" description="N-terminal hotdog fold" evidence="8">
    <location>
        <begin position="988"/>
        <end position="1123"/>
    </location>
</feature>
<dbReference type="Pfam" id="PF21089">
    <property type="entry name" value="PKS_DH_N"/>
    <property type="match status" value="1"/>
</dbReference>
<dbReference type="GeneID" id="25314977"/>
<keyword evidence="5" id="KW-0560">Oxidoreductase</keyword>
<dbReference type="CDD" id="cd05195">
    <property type="entry name" value="enoyl_red"/>
    <property type="match status" value="1"/>
</dbReference>
<feature type="domain" description="Ketosynthase family 3 (KS3)" evidence="10">
    <location>
        <begin position="25"/>
        <end position="450"/>
    </location>
</feature>
<dbReference type="InterPro" id="IPR013149">
    <property type="entry name" value="ADH-like_C"/>
</dbReference>
<evidence type="ECO:0000256" key="3">
    <source>
        <dbReference type="ARBA" id="ARBA00022679"/>
    </source>
</evidence>
<dbReference type="PANTHER" id="PTHR43775">
    <property type="entry name" value="FATTY ACID SYNTHASE"/>
    <property type="match status" value="1"/>
</dbReference>
<dbReference type="SUPFAM" id="SSF53335">
    <property type="entry name" value="S-adenosyl-L-methionine-dependent methyltransferases"/>
    <property type="match status" value="1"/>
</dbReference>
<dbReference type="InterPro" id="IPR056501">
    <property type="entry name" value="NAD-bd_HRPKS_sdrA"/>
</dbReference>
<evidence type="ECO:0000256" key="8">
    <source>
        <dbReference type="PROSITE-ProRule" id="PRU01363"/>
    </source>
</evidence>
<dbReference type="InterPro" id="IPR032821">
    <property type="entry name" value="PKS_assoc"/>
</dbReference>
<dbReference type="SMART" id="SM00829">
    <property type="entry name" value="PKS_ER"/>
    <property type="match status" value="1"/>
</dbReference>
<keyword evidence="13" id="KW-1185">Reference proteome</keyword>
<name>A0A0F4YYJ7_RASE3</name>
<dbReference type="InterPro" id="IPR016039">
    <property type="entry name" value="Thiolase-like"/>
</dbReference>
<dbReference type="Pfam" id="PF00107">
    <property type="entry name" value="ADH_zinc_N"/>
    <property type="match status" value="1"/>
</dbReference>
<dbReference type="Gene3D" id="3.10.129.110">
    <property type="entry name" value="Polyketide synthase dehydratase"/>
    <property type="match status" value="1"/>
</dbReference>
<dbReference type="PANTHER" id="PTHR43775:SF29">
    <property type="entry name" value="ASPERFURANONE POLYKETIDE SYNTHASE AFOG-RELATED"/>
    <property type="match status" value="1"/>
</dbReference>
<dbReference type="Gene3D" id="3.40.50.720">
    <property type="entry name" value="NAD(P)-binding Rossmann-like Domain"/>
    <property type="match status" value="2"/>
</dbReference>
<dbReference type="InterPro" id="IPR013968">
    <property type="entry name" value="PKS_KR"/>
</dbReference>
<evidence type="ECO:0000256" key="6">
    <source>
        <dbReference type="ARBA" id="ARBA00023268"/>
    </source>
</evidence>
<dbReference type="InterPro" id="IPR020841">
    <property type="entry name" value="PKS_Beta-ketoAc_synthase_dom"/>
</dbReference>
<organism evidence="12 13">
    <name type="scientific">Rasamsonia emersonii (strain ATCC 16479 / CBS 393.64 / IMI 116815)</name>
    <dbReference type="NCBI Taxonomy" id="1408163"/>
    <lineage>
        <taxon>Eukaryota</taxon>
        <taxon>Fungi</taxon>
        <taxon>Dikarya</taxon>
        <taxon>Ascomycota</taxon>
        <taxon>Pezizomycotina</taxon>
        <taxon>Eurotiomycetes</taxon>
        <taxon>Eurotiomycetidae</taxon>
        <taxon>Eurotiales</taxon>
        <taxon>Trichocomaceae</taxon>
        <taxon>Rasamsonia</taxon>
    </lineage>
</organism>
<feature type="domain" description="PKS/mFAS DH" evidence="11">
    <location>
        <begin position="988"/>
        <end position="1306"/>
    </location>
</feature>
<dbReference type="GO" id="GO:0006633">
    <property type="term" value="P:fatty acid biosynthetic process"/>
    <property type="evidence" value="ECO:0007669"/>
    <property type="project" value="InterPro"/>
</dbReference>
<dbReference type="SUPFAM" id="SSF51735">
    <property type="entry name" value="NAD(P)-binding Rossmann-fold domains"/>
    <property type="match status" value="2"/>
</dbReference>
<dbReference type="InterPro" id="IPR014043">
    <property type="entry name" value="Acyl_transferase_dom"/>
</dbReference>
<dbReference type="InterPro" id="IPR016035">
    <property type="entry name" value="Acyl_Trfase/lysoPLipase"/>
</dbReference>
<dbReference type="PROSITE" id="PS00606">
    <property type="entry name" value="KS3_1"/>
    <property type="match status" value="1"/>
</dbReference>
<dbReference type="InterPro" id="IPR014031">
    <property type="entry name" value="Ketoacyl_synth_C"/>
</dbReference>
<dbReference type="Pfam" id="PF08659">
    <property type="entry name" value="KR"/>
    <property type="match status" value="1"/>
</dbReference>
<dbReference type="SMART" id="SM00827">
    <property type="entry name" value="PKS_AT"/>
    <property type="match status" value="1"/>
</dbReference>
<comment type="caution">
    <text evidence="12">The sequence shown here is derived from an EMBL/GenBank/DDBJ whole genome shotgun (WGS) entry which is preliminary data.</text>
</comment>
<dbReference type="Pfam" id="PF08240">
    <property type="entry name" value="ADH_N"/>
    <property type="match status" value="1"/>
</dbReference>
<dbReference type="GO" id="GO:0004315">
    <property type="term" value="F:3-oxoacyl-[acyl-carrier-protein] synthase activity"/>
    <property type="evidence" value="ECO:0007669"/>
    <property type="project" value="InterPro"/>
</dbReference>
<dbReference type="InterPro" id="IPR014030">
    <property type="entry name" value="Ketoacyl_synth_N"/>
</dbReference>
<dbReference type="InterPro" id="IPR036291">
    <property type="entry name" value="NAD(P)-bd_dom_sf"/>
</dbReference>
<protein>
    <submittedName>
        <fullName evidence="12">Lovastatin nonaketide synthase</fullName>
        <ecNumber evidence="12">2.3.1.161</ecNumber>
    </submittedName>
</protein>
<dbReference type="FunFam" id="3.40.50.720:FF:000209">
    <property type="entry name" value="Polyketide synthase Pks12"/>
    <property type="match status" value="1"/>
</dbReference>
<dbReference type="InterPro" id="IPR011032">
    <property type="entry name" value="GroES-like_sf"/>
</dbReference>
<dbReference type="InterPro" id="IPR009081">
    <property type="entry name" value="PP-bd_ACP"/>
</dbReference>
<keyword evidence="2" id="KW-0597">Phosphoprotein</keyword>
<evidence type="ECO:0000256" key="1">
    <source>
        <dbReference type="ARBA" id="ARBA00022450"/>
    </source>
</evidence>
<dbReference type="Pfam" id="PF00698">
    <property type="entry name" value="Acyl_transf_1"/>
    <property type="match status" value="1"/>
</dbReference>
<feature type="domain" description="Carrier" evidence="9">
    <location>
        <begin position="2349"/>
        <end position="2427"/>
    </location>
</feature>
<accession>A0A0F4YYJ7</accession>
<keyword evidence="7 12" id="KW-0012">Acyltransferase</keyword>
<evidence type="ECO:0000259" key="10">
    <source>
        <dbReference type="PROSITE" id="PS52004"/>
    </source>
</evidence>
<dbReference type="Pfam" id="PF00550">
    <property type="entry name" value="PP-binding"/>
    <property type="match status" value="1"/>
</dbReference>
<dbReference type="PROSITE" id="PS52019">
    <property type="entry name" value="PKS_MFAS_DH"/>
    <property type="match status" value="1"/>
</dbReference>
<dbReference type="InterPro" id="IPR020806">
    <property type="entry name" value="PKS_PP-bd"/>
</dbReference>
<dbReference type="InterPro" id="IPR049552">
    <property type="entry name" value="PKS_DH_N"/>
</dbReference>
<feature type="region of interest" description="C-terminal hotdog fold" evidence="8">
    <location>
        <begin position="1149"/>
        <end position="1306"/>
    </location>
</feature>
<keyword evidence="6" id="KW-0511">Multifunctional enzyme</keyword>
<dbReference type="InterPro" id="IPR049900">
    <property type="entry name" value="PKS_mFAS_DH"/>
</dbReference>
<feature type="active site" description="Proton acceptor; for dehydratase activity" evidence="8">
    <location>
        <position position="1020"/>
    </location>
</feature>
<evidence type="ECO:0000259" key="9">
    <source>
        <dbReference type="PROSITE" id="PS50075"/>
    </source>
</evidence>
<dbReference type="Gene3D" id="3.90.180.10">
    <property type="entry name" value="Medium-chain alcohol dehydrogenases, catalytic domain"/>
    <property type="match status" value="1"/>
</dbReference>
<dbReference type="STRING" id="1408163.A0A0F4YYJ7"/>
<dbReference type="PROSITE" id="PS50075">
    <property type="entry name" value="CARRIER"/>
    <property type="match status" value="1"/>
</dbReference>
<evidence type="ECO:0000259" key="11">
    <source>
        <dbReference type="PROSITE" id="PS52019"/>
    </source>
</evidence>
<evidence type="ECO:0000256" key="4">
    <source>
        <dbReference type="ARBA" id="ARBA00022857"/>
    </source>
</evidence>
<dbReference type="RefSeq" id="XP_013329984.1">
    <property type="nucleotide sequence ID" value="XM_013474530.1"/>
</dbReference>
<dbReference type="EMBL" id="LASV01000103">
    <property type="protein sequence ID" value="KKA23372.1"/>
    <property type="molecule type" value="Genomic_DNA"/>
</dbReference>
<dbReference type="InterPro" id="IPR049551">
    <property type="entry name" value="PKS_DH_C"/>
</dbReference>
<dbReference type="Pfam" id="PF00109">
    <property type="entry name" value="ketoacyl-synt"/>
    <property type="match status" value="1"/>
</dbReference>
<dbReference type="GO" id="GO:1901336">
    <property type="term" value="P:lactone biosynthetic process"/>
    <property type="evidence" value="ECO:0007669"/>
    <property type="project" value="UniProtKB-ARBA"/>
</dbReference>
<dbReference type="InterPro" id="IPR018201">
    <property type="entry name" value="Ketoacyl_synth_AS"/>
</dbReference>
<evidence type="ECO:0000256" key="5">
    <source>
        <dbReference type="ARBA" id="ARBA00023002"/>
    </source>
</evidence>
<dbReference type="SUPFAM" id="SSF47336">
    <property type="entry name" value="ACP-like"/>
    <property type="match status" value="1"/>
</dbReference>
<keyword evidence="4" id="KW-0521">NADP</keyword>
<dbReference type="Gene3D" id="3.40.50.150">
    <property type="entry name" value="Vaccinia Virus protein VP39"/>
    <property type="match status" value="1"/>
</dbReference>
<dbReference type="InterPro" id="IPR001227">
    <property type="entry name" value="Ac_transferase_dom_sf"/>
</dbReference>
<dbReference type="FunFam" id="3.40.47.10:FF:000019">
    <property type="entry name" value="Polyketide synthase type I"/>
    <property type="match status" value="1"/>
</dbReference>
<dbReference type="GO" id="GO:0050637">
    <property type="term" value="F:lovastatin nonaketide synthase activity"/>
    <property type="evidence" value="ECO:0007669"/>
    <property type="project" value="UniProtKB-EC"/>
</dbReference>
<evidence type="ECO:0000313" key="13">
    <source>
        <dbReference type="Proteomes" id="UP000053958"/>
    </source>
</evidence>
<dbReference type="Proteomes" id="UP000053958">
    <property type="component" value="Unassembled WGS sequence"/>
</dbReference>
<dbReference type="Gene3D" id="3.40.47.10">
    <property type="match status" value="1"/>
</dbReference>
<dbReference type="InterPro" id="IPR016036">
    <property type="entry name" value="Malonyl_transacylase_ACP-bd"/>
</dbReference>
<dbReference type="InterPro" id="IPR013154">
    <property type="entry name" value="ADH-like_N"/>
</dbReference>
<keyword evidence="1" id="KW-0596">Phosphopantetheine</keyword>
<proteinExistence type="predicted"/>
<dbReference type="InterPro" id="IPR042104">
    <property type="entry name" value="PKS_dehydratase_sf"/>
</dbReference>
<evidence type="ECO:0000313" key="12">
    <source>
        <dbReference type="EMBL" id="KKA23372.1"/>
    </source>
</evidence>
<dbReference type="SMART" id="SM00826">
    <property type="entry name" value="PKS_DH"/>
    <property type="match status" value="1"/>
</dbReference>
<evidence type="ECO:0000256" key="7">
    <source>
        <dbReference type="ARBA" id="ARBA00023315"/>
    </source>
</evidence>
<dbReference type="CDD" id="cd00833">
    <property type="entry name" value="PKS"/>
    <property type="match status" value="1"/>
</dbReference>
<gene>
    <name evidence="12" type="ORF">T310_2626</name>
</gene>
<evidence type="ECO:0000256" key="2">
    <source>
        <dbReference type="ARBA" id="ARBA00022553"/>
    </source>
</evidence>
<dbReference type="EC" id="2.3.1.161" evidence="12"/>
<dbReference type="InterPro" id="IPR020843">
    <property type="entry name" value="ER"/>
</dbReference>
<dbReference type="Pfam" id="PF16197">
    <property type="entry name" value="KAsynt_C_assoc"/>
    <property type="match status" value="1"/>
</dbReference>
<sequence length="2439" mass="265318">MPFIDAETAPARPLNGDLRLEGDKVMPIAIVGIGGRFPGDAANPEKLWELLCQGRSALSEVPKDRFNIDAFYHPHAERAGTQNFRGAHFMNRAPEAFDAPFFSITPNEAKAMDPQQRMCLEVAYEAMENAGIRMEDVVGSDTSCYVGCFTQDYNNMISHDPETFPAYFPTGVAAACLSNRVSWFYDLRGPSMTIDTACSSSLVALHLACQSLRTGESKMSLVGGVNFMCTPEYNTTMSTLHFLTPDSKCQTFDEKGNGYARGEGTSFVVLKPLERALRDNDVIRAVIRNTGCNQDGNTPGITLPSAEAQATLIRRVYEDAGLNLADTGYFEAHGTGTAAGDPIETSALGATFGKARPPDKPLWVGSIKANIGHLEGASGLAGVTKALYVLEKGFIPPQVWLETLNPRIKLDEWNLAIPRELTPWPYEGLRRVSINSFGFGGANAHAVLDDAYHYMKARGIKGFHHTTIPGTDALSSDHRSDSDISLSLSDSHSTEGLAIIKTELNKSVPKLIVWSAHEQGGIKRIADAYGGYVEGRLESLDATQAEELLEDVAYTMAERRSILPWKSFTISSSVQELRAGLDDAAKPIRSSVVPKLGFVFTGQGAQHWAMGRELWAYDVYSESLRAASTHLTSIGCPWSLVTELFQDEKSSKINEPMYGQPICTAVQIALVDLLRHWGITPLAVVGHSSGEIAAAYAKGAISREDAMTIAYHRGRLSNLLSELPPRLRGGMLAAGVGEEEARPYLEKATKGQAVVACINSPSSVTISGDLAAILEIEAMMKADGRFARRLKVETAYHSPHMRGISAQYRDSLEKIQPLPEDDQAPRMFSSVTGGLVDNSHLGPEYWVSNMLNPVRFSQAAQALLEHSENRKRKRAKVKPYVDVLVEVGPHSALQGPIKQILSAAGADCLSLSVLTRGHDAARSTLEVVGRLFQQGYPARIGAANTPCQGTSKPKLLVDLPPFPWNHTNKYWHESALAYNYRFKKLPRKDLLGLLDDEGNPSEPRWRNFLRLSENPWIEDHSVHNTLLYPAAGMMVMALEAAAQIADPDLEVDGYELRDIVVGNALIVPRDEEGVETMLHLRPWRMGSQATTSAWHEFTIYSRPGREAWSQNCTGLLTVRYKNGPPNSIFADETRLSNAMHRERYEQACRESTTSESAQQFYDHQFEIGLQLGETFRNLVEINKGENQSACVVRIPDMASTMPHNFIHDHVIHPCTLDAIVQTLLPTVEGPNEKMKVAAIPTYIERLFVSADIHSTPGDIFQTYSLAGYTGLKEAEASVYASTKGWEKPLVIFERIRATRLSAMTDVAAAGEAKARLRKIAGEFRWKEDISNLENDDIQALCAAGTASPLVNFLQLAAHKNPAMKILEVGAGDAVVTEQILNALAGRNGESTPWFASYLATAAKQDAVNEMNAKFGIWEPYVATKVLRIDHDPVEQGLQKGNFDCIVVTDLSTAASSLEDAIINVRLLLKAGGKLIVSGPEASTLEEATLCAHDFSGADCFWPAEQSSPVLLSTAQGAAVRDVPSDVLIIQSNNPSAQERALSNKLAGQMERLGVSVSTSRFDGVRDMEFSGKACIMLAELETPLLFGIGADDFKTVKSIILDSASLTWVTCGGTIDCENPGLSLITGLSRTIRQEQLGIAFCTVDLDPAIPVDTDTNASFVIKAMRELSVMEGDREFAVRAGHMMVPRVHLEQGTNDLISSMTVERKPELAPFKQPDRALTLTIGVPGMMDTLFFKDDERYRQPLKDEDVEIEVRASGLNFMDIMVAMDQIQEPAVGLECSGVVTRVGPAVTKFKPGDRVMTWLLGAFSNYARNAESMFQPIPIGMTFETAASIPMIYCTAYQALVEEARLQKGEKVLIHAAAGGVGQAAVMIAQHVGAEVFVTVGSQAKKKHLMEHYDIAEDHIFNSRDLSFAEGVMRVTSGRGVDVVLNSLAGEALRQSWLCLAWFGRFVELGKKDITGNTGLDMGPFLKNVSFHSVNVIGTLRESIQRASQLFEKTMAFMHAKHCQPVVPINVMSYSQIEEGFRLLQSGKHIGKVVFKVHDDDRVMTVPRPVKAAEFDANATYVLSGGLGGLGRSLSLWMVDHGARNLAFLSRSGAAKPEAQALLNKLAEEGVRAVAYACDIGNAEEVQTAITRCQEEMPPIRGVIQAAMSLADAAFTQMTPEQWSLSVNPKAPGTWNLHRFLPKDMDFFVMLSSSSGVAGTRGQANYAAGNTFLDALAHHRHARGLPAVSFDVGPVTGIGYVAENSELIDSLAAQGYVALKADEFMAVLQAAITGETVNGQATPRQVITGFATGGYVAAQGWEHPYYLDDAKMTHIVHVDAAEAAGSADSGLGWQTQLGQISSVSAGADLVAAALGAKLAKQMMVAAEDIDPSKPVSAYGVDSLTAVEIRAWSFRDLQADISIFDIMSNVPIATLARTIVSKSKFVPKGVVEADN</sequence>
<feature type="active site" description="Proton donor; for dehydratase activity" evidence="8">
    <location>
        <position position="1217"/>
    </location>
</feature>
<dbReference type="InterPro" id="IPR029063">
    <property type="entry name" value="SAM-dependent_MTases_sf"/>
</dbReference>
<dbReference type="SMART" id="SM00823">
    <property type="entry name" value="PKS_PP"/>
    <property type="match status" value="1"/>
</dbReference>
<dbReference type="InterPro" id="IPR057326">
    <property type="entry name" value="KR_dom"/>
</dbReference>
<dbReference type="SUPFAM" id="SSF50129">
    <property type="entry name" value="GroES-like"/>
    <property type="match status" value="1"/>
</dbReference>
<dbReference type="GO" id="GO:0004312">
    <property type="term" value="F:fatty acid synthase activity"/>
    <property type="evidence" value="ECO:0007669"/>
    <property type="project" value="TreeGrafter"/>
</dbReference>
<dbReference type="InterPro" id="IPR020807">
    <property type="entry name" value="PKS_DH"/>
</dbReference>
<dbReference type="SUPFAM" id="SSF53901">
    <property type="entry name" value="Thiolase-like"/>
    <property type="match status" value="1"/>
</dbReference>
<reference evidence="12 13" key="1">
    <citation type="submission" date="2015-04" db="EMBL/GenBank/DDBJ databases">
        <authorList>
            <person name="Heijne W.H."/>
            <person name="Fedorova N.D."/>
            <person name="Nierman W.C."/>
            <person name="Vollebregt A.W."/>
            <person name="Zhao Z."/>
            <person name="Wu L."/>
            <person name="Kumar M."/>
            <person name="Stam H."/>
            <person name="van den Berg M.A."/>
            <person name="Pel H.J."/>
        </authorList>
    </citation>
    <scope>NUCLEOTIDE SEQUENCE [LARGE SCALE GENOMIC DNA]</scope>
    <source>
        <strain evidence="12 13">CBS 393.64</strain>
    </source>
</reference>
<dbReference type="InterPro" id="IPR036736">
    <property type="entry name" value="ACP-like_sf"/>
</dbReference>
<dbReference type="GO" id="GO:0016491">
    <property type="term" value="F:oxidoreductase activity"/>
    <property type="evidence" value="ECO:0007669"/>
    <property type="project" value="UniProtKB-KW"/>
</dbReference>
<dbReference type="OrthoDB" id="329835at2759"/>
<keyword evidence="3 12" id="KW-0808">Transferase</keyword>
<dbReference type="Gene3D" id="3.40.366.10">
    <property type="entry name" value="Malonyl-Coenzyme A Acyl Carrier Protein, domain 2"/>
    <property type="match status" value="1"/>
</dbReference>
<dbReference type="SMART" id="SM00825">
    <property type="entry name" value="PKS_KS"/>
    <property type="match status" value="1"/>
</dbReference>
<dbReference type="GO" id="GO:0044550">
    <property type="term" value="P:secondary metabolite biosynthetic process"/>
    <property type="evidence" value="ECO:0007669"/>
    <property type="project" value="TreeGrafter"/>
</dbReference>
<dbReference type="InterPro" id="IPR050091">
    <property type="entry name" value="PKS_NRPS_Biosynth_Enz"/>
</dbReference>
<dbReference type="GO" id="GO:0031177">
    <property type="term" value="F:phosphopantetheine binding"/>
    <property type="evidence" value="ECO:0007669"/>
    <property type="project" value="InterPro"/>
</dbReference>
<dbReference type="SMART" id="SM00822">
    <property type="entry name" value="PKS_KR"/>
    <property type="match status" value="1"/>
</dbReference>
<dbReference type="Gene3D" id="1.10.1200.10">
    <property type="entry name" value="ACP-like"/>
    <property type="match status" value="1"/>
</dbReference>
<dbReference type="SUPFAM" id="SSF55048">
    <property type="entry name" value="Probable ACP-binding domain of malonyl-CoA ACP transacylase"/>
    <property type="match status" value="1"/>
</dbReference>
<dbReference type="Pfam" id="PF02801">
    <property type="entry name" value="Ketoacyl-synt_C"/>
    <property type="match status" value="1"/>
</dbReference>